<dbReference type="EMBL" id="LAZR01003843">
    <property type="protein sequence ID" value="KKN14201.1"/>
    <property type="molecule type" value="Genomic_DNA"/>
</dbReference>
<proteinExistence type="predicted"/>
<gene>
    <name evidence="1" type="ORF">LCGC14_0998730</name>
</gene>
<sequence length="94" mass="10705">MVSSIDELGYIYDAAKTLMNEREKDYEGSWRDEGLGSAVGALYKKGSQVKTMYENGRLIENLPRSKEDCLDLMNYSAMVFRFLHLKENGSEISP</sequence>
<evidence type="ECO:0008006" key="2">
    <source>
        <dbReference type="Google" id="ProtNLM"/>
    </source>
</evidence>
<dbReference type="AlphaFoldDB" id="A0A0F9QM68"/>
<name>A0A0F9QM68_9ZZZZ</name>
<accession>A0A0F9QM68</accession>
<organism evidence="1">
    <name type="scientific">marine sediment metagenome</name>
    <dbReference type="NCBI Taxonomy" id="412755"/>
    <lineage>
        <taxon>unclassified sequences</taxon>
        <taxon>metagenomes</taxon>
        <taxon>ecological metagenomes</taxon>
    </lineage>
</organism>
<reference evidence="1" key="1">
    <citation type="journal article" date="2015" name="Nature">
        <title>Complex archaea that bridge the gap between prokaryotes and eukaryotes.</title>
        <authorList>
            <person name="Spang A."/>
            <person name="Saw J.H."/>
            <person name="Jorgensen S.L."/>
            <person name="Zaremba-Niedzwiedzka K."/>
            <person name="Martijn J."/>
            <person name="Lind A.E."/>
            <person name="van Eijk R."/>
            <person name="Schleper C."/>
            <person name="Guy L."/>
            <person name="Ettema T.J."/>
        </authorList>
    </citation>
    <scope>NUCLEOTIDE SEQUENCE</scope>
</reference>
<comment type="caution">
    <text evidence="1">The sequence shown here is derived from an EMBL/GenBank/DDBJ whole genome shotgun (WGS) entry which is preliminary data.</text>
</comment>
<protein>
    <recommendedName>
        <fullName evidence="2">Nucleotide modification associated domain-containing protein</fullName>
    </recommendedName>
</protein>
<evidence type="ECO:0000313" key="1">
    <source>
        <dbReference type="EMBL" id="KKN14201.1"/>
    </source>
</evidence>